<dbReference type="EMBL" id="MT143400">
    <property type="protein sequence ID" value="QJA96435.1"/>
    <property type="molecule type" value="Genomic_DNA"/>
</dbReference>
<gene>
    <name evidence="1" type="ORF">MM415B08709_0005</name>
</gene>
<organism evidence="1">
    <name type="scientific">viral metagenome</name>
    <dbReference type="NCBI Taxonomy" id="1070528"/>
    <lineage>
        <taxon>unclassified sequences</taxon>
        <taxon>metagenomes</taxon>
        <taxon>organismal metagenomes</taxon>
    </lineage>
</organism>
<name>A0A6M3LV10_9ZZZZ</name>
<accession>A0A6M3LV10</accession>
<evidence type="ECO:0000313" key="1">
    <source>
        <dbReference type="EMBL" id="QJA96435.1"/>
    </source>
</evidence>
<protein>
    <submittedName>
        <fullName evidence="1">Uncharacterized protein</fullName>
    </submittedName>
</protein>
<reference evidence="1" key="1">
    <citation type="submission" date="2020-03" db="EMBL/GenBank/DDBJ databases">
        <title>The deep terrestrial virosphere.</title>
        <authorList>
            <person name="Holmfeldt K."/>
            <person name="Nilsson E."/>
            <person name="Simone D."/>
            <person name="Lopez-Fernandez M."/>
            <person name="Wu X."/>
            <person name="de Brujin I."/>
            <person name="Lundin D."/>
            <person name="Andersson A."/>
            <person name="Bertilsson S."/>
            <person name="Dopson M."/>
        </authorList>
    </citation>
    <scope>NUCLEOTIDE SEQUENCE</scope>
    <source>
        <strain evidence="1">MM415B08709</strain>
    </source>
</reference>
<sequence>MIIKTKKMKDGTTKTQCPTCRKWVYPVSGPGYIRCAECSHVIANTC</sequence>
<proteinExistence type="predicted"/>
<dbReference type="AlphaFoldDB" id="A0A6M3LV10"/>